<evidence type="ECO:0000256" key="3">
    <source>
        <dbReference type="ARBA" id="ARBA00022452"/>
    </source>
</evidence>
<dbReference type="InterPro" id="IPR000531">
    <property type="entry name" value="Beta-barrel_TonB"/>
</dbReference>
<reference evidence="16" key="1">
    <citation type="journal article" date="2014" name="Int. J. Syst. Evol. Microbiol.">
        <title>Complete genome sequence of Corynebacterium casei LMG S-19264T (=DSM 44701T), isolated from a smear-ripened cheese.</title>
        <authorList>
            <consortium name="US DOE Joint Genome Institute (JGI-PGF)"/>
            <person name="Walter F."/>
            <person name="Albersmeier A."/>
            <person name="Kalinowski J."/>
            <person name="Ruckert C."/>
        </authorList>
    </citation>
    <scope>NUCLEOTIDE SEQUENCE</scope>
    <source>
        <strain evidence="16">KCTC 32296</strain>
    </source>
</reference>
<keyword evidence="2 11" id="KW-0813">Transport</keyword>
<comment type="similarity">
    <text evidence="11 12">Belongs to the TonB-dependent receptor family.</text>
</comment>
<evidence type="ECO:0000313" key="16">
    <source>
        <dbReference type="EMBL" id="GGZ45054.1"/>
    </source>
</evidence>
<proteinExistence type="inferred from homology"/>
<organism evidence="16 17">
    <name type="scientific">Asticcacaulis endophyticus</name>
    <dbReference type="NCBI Taxonomy" id="1395890"/>
    <lineage>
        <taxon>Bacteria</taxon>
        <taxon>Pseudomonadati</taxon>
        <taxon>Pseudomonadota</taxon>
        <taxon>Alphaproteobacteria</taxon>
        <taxon>Caulobacterales</taxon>
        <taxon>Caulobacteraceae</taxon>
        <taxon>Asticcacaulis</taxon>
    </lineage>
</organism>
<reference evidence="16" key="2">
    <citation type="submission" date="2020-09" db="EMBL/GenBank/DDBJ databases">
        <authorList>
            <person name="Sun Q."/>
            <person name="Kim S."/>
        </authorList>
    </citation>
    <scope>NUCLEOTIDE SEQUENCE</scope>
    <source>
        <strain evidence="16">KCTC 32296</strain>
    </source>
</reference>
<keyword evidence="14" id="KW-0732">Signal</keyword>
<dbReference type="GO" id="GO:0009279">
    <property type="term" value="C:cell outer membrane"/>
    <property type="evidence" value="ECO:0007669"/>
    <property type="project" value="UniProtKB-SubCell"/>
</dbReference>
<dbReference type="InterPro" id="IPR036942">
    <property type="entry name" value="Beta-barrel_TonB_sf"/>
</dbReference>
<evidence type="ECO:0000256" key="7">
    <source>
        <dbReference type="ARBA" id="ARBA00023065"/>
    </source>
</evidence>
<evidence type="ECO:0000256" key="12">
    <source>
        <dbReference type="RuleBase" id="RU003357"/>
    </source>
</evidence>
<dbReference type="EMBL" id="BMZB01000008">
    <property type="protein sequence ID" value="GGZ45054.1"/>
    <property type="molecule type" value="Genomic_DNA"/>
</dbReference>
<evidence type="ECO:0000256" key="9">
    <source>
        <dbReference type="ARBA" id="ARBA00023136"/>
    </source>
</evidence>
<feature type="region of interest" description="Disordered" evidence="13">
    <location>
        <begin position="340"/>
        <end position="361"/>
    </location>
</feature>
<keyword evidence="10 11" id="KW-0998">Cell outer membrane</keyword>
<keyword evidence="16" id="KW-0675">Receptor</keyword>
<dbReference type="Proteomes" id="UP000662572">
    <property type="component" value="Unassembled WGS sequence"/>
</dbReference>
<dbReference type="GO" id="GO:0006826">
    <property type="term" value="P:iron ion transport"/>
    <property type="evidence" value="ECO:0007669"/>
    <property type="project" value="UniProtKB-KW"/>
</dbReference>
<dbReference type="Pfam" id="PF07715">
    <property type="entry name" value="Plug"/>
    <property type="match status" value="1"/>
</dbReference>
<dbReference type="SMART" id="SM00965">
    <property type="entry name" value="STN"/>
    <property type="match status" value="1"/>
</dbReference>
<feature type="signal peptide" evidence="14">
    <location>
        <begin position="1"/>
        <end position="31"/>
    </location>
</feature>
<evidence type="ECO:0000256" key="1">
    <source>
        <dbReference type="ARBA" id="ARBA00004571"/>
    </source>
</evidence>
<evidence type="ECO:0000256" key="14">
    <source>
        <dbReference type="SAM" id="SignalP"/>
    </source>
</evidence>
<keyword evidence="17" id="KW-1185">Reference proteome</keyword>
<accession>A0A918UZE9</accession>
<feature type="chain" id="PRO_5037931208" evidence="14">
    <location>
        <begin position="32"/>
        <end position="795"/>
    </location>
</feature>
<dbReference type="Gene3D" id="2.40.170.20">
    <property type="entry name" value="TonB-dependent receptor, beta-barrel domain"/>
    <property type="match status" value="1"/>
</dbReference>
<dbReference type="AlphaFoldDB" id="A0A918UZE9"/>
<dbReference type="PROSITE" id="PS52016">
    <property type="entry name" value="TONB_DEPENDENT_REC_3"/>
    <property type="match status" value="1"/>
</dbReference>
<evidence type="ECO:0000256" key="11">
    <source>
        <dbReference type="PROSITE-ProRule" id="PRU01360"/>
    </source>
</evidence>
<dbReference type="InterPro" id="IPR011662">
    <property type="entry name" value="Secretin/TonB_short_N"/>
</dbReference>
<evidence type="ECO:0000259" key="15">
    <source>
        <dbReference type="SMART" id="SM00965"/>
    </source>
</evidence>
<dbReference type="Pfam" id="PF00593">
    <property type="entry name" value="TonB_dep_Rec_b-barrel"/>
    <property type="match status" value="1"/>
</dbReference>
<dbReference type="PANTHER" id="PTHR32552">
    <property type="entry name" value="FERRICHROME IRON RECEPTOR-RELATED"/>
    <property type="match status" value="1"/>
</dbReference>
<evidence type="ECO:0000313" key="17">
    <source>
        <dbReference type="Proteomes" id="UP000662572"/>
    </source>
</evidence>
<keyword evidence="6" id="KW-0408">Iron</keyword>
<dbReference type="InterPro" id="IPR039426">
    <property type="entry name" value="TonB-dep_rcpt-like"/>
</dbReference>
<dbReference type="CDD" id="cd01347">
    <property type="entry name" value="ligand_gated_channel"/>
    <property type="match status" value="1"/>
</dbReference>
<feature type="domain" description="Secretin/TonB short N-terminal" evidence="15">
    <location>
        <begin position="56"/>
        <end position="107"/>
    </location>
</feature>
<evidence type="ECO:0000256" key="6">
    <source>
        <dbReference type="ARBA" id="ARBA00023004"/>
    </source>
</evidence>
<keyword evidence="3 11" id="KW-1134">Transmembrane beta strand</keyword>
<evidence type="ECO:0000256" key="13">
    <source>
        <dbReference type="SAM" id="MobiDB-lite"/>
    </source>
</evidence>
<keyword evidence="4" id="KW-0410">Iron transport</keyword>
<evidence type="ECO:0000256" key="8">
    <source>
        <dbReference type="ARBA" id="ARBA00023077"/>
    </source>
</evidence>
<evidence type="ECO:0000256" key="5">
    <source>
        <dbReference type="ARBA" id="ARBA00022692"/>
    </source>
</evidence>
<protein>
    <submittedName>
        <fullName evidence="16">TonB-dependent receptor</fullName>
    </submittedName>
</protein>
<keyword evidence="9 11" id="KW-0472">Membrane</keyword>
<dbReference type="PANTHER" id="PTHR32552:SF81">
    <property type="entry name" value="TONB-DEPENDENT OUTER MEMBRANE RECEPTOR"/>
    <property type="match status" value="1"/>
</dbReference>
<evidence type="ECO:0000256" key="10">
    <source>
        <dbReference type="ARBA" id="ARBA00023237"/>
    </source>
</evidence>
<keyword evidence="7" id="KW-0406">Ion transport</keyword>
<dbReference type="Gene3D" id="3.55.50.30">
    <property type="match status" value="1"/>
</dbReference>
<comment type="caution">
    <text evidence="16">The sequence shown here is derived from an EMBL/GenBank/DDBJ whole genome shotgun (WGS) entry which is preliminary data.</text>
</comment>
<evidence type="ECO:0000256" key="4">
    <source>
        <dbReference type="ARBA" id="ARBA00022496"/>
    </source>
</evidence>
<sequence length="795" mass="86797">MKTLNRQFYRRLMTGVATSLLAVAFAGSVLAQPRTFNVPAGDLKAALDGFIAQSGVSLIYRVEDVKSRNSPGVKGTMEPDVALRQLLSGANLTLTKDESGAFVLSKATASIDAATEPTVIEEVIVTAEKRSSAAQRTAIAMDVFDANALKRNGVASLQDLANVSPSIQFSQNQAASVITIRGVASRDDSEVGDPAVAVSVDGFYVQRPVGLNATMFDLERIEALRGPQGTLYGRNATGGAINIISKKPTYTFGASAMADIGNFNTQNFEGMINVPLSSIASLRVSGAVRSHDGYLKRTPVPDADDEDSEALRAHLLIEPTDRLTILLTADFLKQTGVGSQGVGVPMPTDGAGNPTRSKPGIPDADTEIYSDLAGYTNVSVNTYKWNVAYSFDPVTLTYLGGSSKMTFHRLGELDATEGYFEGFQQNEAPKTINHELRLSSNGDGAFKWQAGAFYFKEDNALRTYLQTYTGDVPFNWGVFDFPEIVAESKAVFAQGSYRLTPTVTAEAGIRYTEDEKSRIGSLSFYGFGIPEDSQESSIATTWHLGLNWQRTPVNLVYAKADRGYKAGGFNNGSTYDPEFLTAYEIGSKNQFFDRRLQLNLTAFYYDYSNQQVKQNIATEEQSIIREIVSNAGSSELFGLEADGIWLATPDDRFDFSVGLLHAEYTRFDVSDGNGGNDNLAGNQMQQAPKTTITGGYQHTWPLTAGDLTARLQSRYQSAMYLSSYNYAFSRQDAYTKTDASLSYTPSGGHYTLQAYVRNIENERVINVAVENLEYDSIYYQLGAPRTYGVRLTANW</sequence>
<comment type="subcellular location">
    <subcellularLocation>
        <location evidence="1 11">Cell outer membrane</location>
        <topology evidence="1 11">Multi-pass membrane protein</topology>
    </subcellularLocation>
</comment>
<dbReference type="InterPro" id="IPR012910">
    <property type="entry name" value="Plug_dom"/>
</dbReference>
<keyword evidence="8 12" id="KW-0798">TonB box</keyword>
<evidence type="ECO:0000256" key="2">
    <source>
        <dbReference type="ARBA" id="ARBA00022448"/>
    </source>
</evidence>
<name>A0A918UZE9_9CAUL</name>
<dbReference type="SUPFAM" id="SSF56935">
    <property type="entry name" value="Porins"/>
    <property type="match status" value="1"/>
</dbReference>
<gene>
    <name evidence="16" type="ORF">GCM10011273_34790</name>
</gene>
<keyword evidence="5 11" id="KW-0812">Transmembrane</keyword>
<dbReference type="RefSeq" id="WP_189489039.1">
    <property type="nucleotide sequence ID" value="NZ_BMZB01000008.1"/>
</dbReference>